<name>A0A7S0BKI6_9RHOD</name>
<dbReference type="EMBL" id="HBEK01011303">
    <property type="protein sequence ID" value="CAD8396206.1"/>
    <property type="molecule type" value="Transcribed_RNA"/>
</dbReference>
<proteinExistence type="predicted"/>
<protein>
    <recommendedName>
        <fullName evidence="2">Beta-porphyranase A C-terminal domain-containing protein</fullName>
    </recommendedName>
</protein>
<feature type="chain" id="PRO_5031119787" description="Beta-porphyranase A C-terminal domain-containing protein" evidence="1">
    <location>
        <begin position="24"/>
        <end position="977"/>
    </location>
</feature>
<evidence type="ECO:0000256" key="1">
    <source>
        <dbReference type="SAM" id="SignalP"/>
    </source>
</evidence>
<keyword evidence="1" id="KW-0732">Signal</keyword>
<dbReference type="AlphaFoldDB" id="A0A7S0BKI6"/>
<sequence length="977" mass="110236">MLGSRSWWAATVLALVLLRASDCAKVSLDFGSTLYTNGKYQFDRERFVNAHGDFQAPANARALMEYIVEELGVFFGRSSKGPLSQKIFPSQTGQVRSEGLKNIDKVDCDWCDPLRKRMITEERVVVDIAERLNLVQGSNAKINAGANFAADFFRYFFDANRGYPKPRFAECFNEPLVKWKSFRTSNAESEESVVSRIGNICGRMCREITSANPEVMAGGPGASSARPHLSNFGNFRKRMKTFLDSARQAGCINFISEHLYGSGGAVQDANLDLLETYTFKTSGRKKILPYLVTESGDYDITWYNDKGGIYSAPPLGGRDFKILSDAFGGFMSSLRTHDNLLKYINFLTLDPISRQASGKHRYPWALVEGYGENAKVEWTPLIKYFELLKGVQGDFVYSYSDDANVKVHAIGNAFKAYILLQNFATSGSVNVNFSFPRGRPPVESVVHRRLYLDQRQLTAADRSQNLLRGGYLRWTNATLNAIPNTVEVKAGAMTVLELRLSRMLIERGSVRRTRHYMDTVTSKGRNINSYPFEIEGGEKYNVWFEDIPQGRNGMAYIRVAHSRRPTMADKPKVWVNDKLVTNFSARMAGPKRDYGDKYFGAIIIPFDLEQLTSVGRPKVSLQYPDDGGWISTVTLEVDRCDSRSCCVLGGRGKKFSCVGTTSNTVPRRRAVPYGEQLLRNPSFVPLAGNAWKRFGQTSYTEIPHQLYGEHALKMNAESSGAYQEVYLRENSVYRLHCFMKGRIDMIIRTGDTFYGANFGRSSVVPNTQWRQMQLDFRIEQKGFYEVRLNRNNGGDPSVQNGGVMAHLCTLHRSDLIPSGIGPERVSPPAKLRRWDPPVAVERGQLFVNPSFEEQRSVRTFGWTIYRGYRFRADNALHDFRSLELYSGSRARQKVGLIKGLRYRFRCYMAESCRLSMSVVRLGTQVSESEGDGVQTIGRGTWGYRQVTFNSIGTQHNFTVEATGSKPCVIDYCSVWRA</sequence>
<dbReference type="Gene3D" id="3.20.20.80">
    <property type="entry name" value="Glycosidases"/>
    <property type="match status" value="1"/>
</dbReference>
<organism evidence="3">
    <name type="scientific">Rhodosorus marinus</name>
    <dbReference type="NCBI Taxonomy" id="101924"/>
    <lineage>
        <taxon>Eukaryota</taxon>
        <taxon>Rhodophyta</taxon>
        <taxon>Stylonematophyceae</taxon>
        <taxon>Stylonematales</taxon>
        <taxon>Stylonemataceae</taxon>
        <taxon>Rhodosorus</taxon>
    </lineage>
</organism>
<accession>A0A7S0BKI6</accession>
<dbReference type="InterPro" id="IPR041224">
    <property type="entry name" value="BPA_C"/>
</dbReference>
<reference evidence="3" key="1">
    <citation type="submission" date="2021-01" db="EMBL/GenBank/DDBJ databases">
        <authorList>
            <person name="Corre E."/>
            <person name="Pelletier E."/>
            <person name="Niang G."/>
            <person name="Scheremetjew M."/>
            <person name="Finn R."/>
            <person name="Kale V."/>
            <person name="Holt S."/>
            <person name="Cochrane G."/>
            <person name="Meng A."/>
            <person name="Brown T."/>
            <person name="Cohen L."/>
        </authorList>
    </citation>
    <scope>NUCLEOTIDE SEQUENCE</scope>
    <source>
        <strain evidence="3">UTEX LB 2760</strain>
    </source>
</reference>
<dbReference type="Gene3D" id="2.60.120.1200">
    <property type="match status" value="1"/>
</dbReference>
<dbReference type="Pfam" id="PF18040">
    <property type="entry name" value="BPA_C"/>
    <property type="match status" value="1"/>
</dbReference>
<evidence type="ECO:0000259" key="2">
    <source>
        <dbReference type="Pfam" id="PF18040"/>
    </source>
</evidence>
<feature type="domain" description="Beta-porphyranase A C-terminal" evidence="2">
    <location>
        <begin position="544"/>
        <end position="637"/>
    </location>
</feature>
<gene>
    <name evidence="3" type="ORF">RMAR0315_LOCUS6193</name>
</gene>
<feature type="signal peptide" evidence="1">
    <location>
        <begin position="1"/>
        <end position="23"/>
    </location>
</feature>
<evidence type="ECO:0000313" key="3">
    <source>
        <dbReference type="EMBL" id="CAD8396206.1"/>
    </source>
</evidence>